<dbReference type="PANTHER" id="PTHR11592">
    <property type="entry name" value="GLUTATHIONE PEROXIDASE"/>
    <property type="match status" value="1"/>
</dbReference>
<keyword evidence="4" id="KW-0712">Selenocysteine</keyword>
<dbReference type="PROSITE" id="PS51355">
    <property type="entry name" value="GLUTATHIONE_PEROXID_3"/>
    <property type="match status" value="1"/>
</dbReference>
<reference evidence="7 8" key="2">
    <citation type="journal article" date="2018" name="Annu Rev Anim Biosci">
        <title>Bat Biology, Genomes, and the Bat1K Project: To Generate Chromosome-Level Genomes for All Living Bat Species.</title>
        <authorList>
            <person name="Teeling E.C."/>
            <person name="Vernes S.C."/>
            <person name="Davalos L.M."/>
            <person name="Ray D.A."/>
            <person name="Gilbert M.T.P."/>
            <person name="Myers E."/>
        </authorList>
    </citation>
    <scope>NUCLEOTIDE SEQUENCE</scope>
</reference>
<dbReference type="GO" id="GO:0006979">
    <property type="term" value="P:response to oxidative stress"/>
    <property type="evidence" value="ECO:0007669"/>
    <property type="project" value="InterPro"/>
</dbReference>
<protein>
    <recommendedName>
        <fullName evidence="2 6">Glutathione peroxidase</fullName>
    </recommendedName>
</protein>
<dbReference type="OMA" id="VMRWHPR"/>
<evidence type="ECO:0000256" key="4">
    <source>
        <dbReference type="ARBA" id="ARBA00022933"/>
    </source>
</evidence>
<evidence type="ECO:0000256" key="2">
    <source>
        <dbReference type="ARBA" id="ARBA00012310"/>
    </source>
</evidence>
<reference evidence="7 8" key="1">
    <citation type="journal article" date="2015" name="Annu Rev Anim Biosci">
        <title>The Genome 10K Project: a way forward.</title>
        <authorList>
            <person name="Koepfli K.P."/>
            <person name="Paten B."/>
            <person name="O'Brien S.J."/>
            <person name="Koepfli K.P."/>
            <person name="Paten B."/>
            <person name="Antunes A."/>
            <person name="Belov K."/>
            <person name="Bustamante C."/>
            <person name="Castoe T.A."/>
            <person name="Clawson H."/>
            <person name="Crawford A.J."/>
            <person name="Diekhans M."/>
            <person name="Distel D."/>
            <person name="Durbin R."/>
            <person name="Earl D."/>
            <person name="Fujita M.K."/>
            <person name="Gamble T."/>
            <person name="Georges A."/>
            <person name="Gemmell N."/>
            <person name="Gilbert M.T."/>
            <person name="Graves J.M."/>
            <person name="Green R.E."/>
            <person name="Hickey G."/>
            <person name="Jarvis E.D."/>
            <person name="Johnson W."/>
            <person name="Komissarov A."/>
            <person name="Korf I."/>
            <person name="Kuhn R."/>
            <person name="Larkin D.M."/>
            <person name="Lewin H."/>
            <person name="Lopez J.V."/>
            <person name="Ma J."/>
            <person name="Marques-Bonet T."/>
            <person name="Miller W."/>
            <person name="Murphy R."/>
            <person name="Pevzner P."/>
            <person name="Shapiro B."/>
            <person name="Steiner C."/>
            <person name="Tamazian G."/>
            <person name="Venkatesh B."/>
            <person name="Wang J."/>
            <person name="Wayne R."/>
            <person name="Wiley E."/>
            <person name="Yang H."/>
            <person name="Zhang G."/>
            <person name="Haussler D."/>
            <person name="Ryder O."/>
            <person name="O'Brien S.J."/>
        </authorList>
    </citation>
    <scope>NUCLEOTIDE SEQUENCE</scope>
</reference>
<name>A0A671DTM9_RHIFE</name>
<keyword evidence="5 6" id="KW-0560">Oxidoreductase</keyword>
<evidence type="ECO:0000313" key="7">
    <source>
        <dbReference type="Ensembl" id="ENSRFEP00010004235.1"/>
    </source>
</evidence>
<dbReference type="AlphaFoldDB" id="A0A671DTM9"/>
<dbReference type="InterPro" id="IPR000889">
    <property type="entry name" value="Glutathione_peroxidase"/>
</dbReference>
<keyword evidence="3 6" id="KW-0575">Peroxidase</keyword>
<dbReference type="GO" id="GO:0004602">
    <property type="term" value="F:glutathione peroxidase activity"/>
    <property type="evidence" value="ECO:0007669"/>
    <property type="project" value="TreeGrafter"/>
</dbReference>
<dbReference type="PRINTS" id="PR01011">
    <property type="entry name" value="GLUTPROXDASE"/>
</dbReference>
<dbReference type="GeneTree" id="ENSGT00940000161098"/>
<dbReference type="SUPFAM" id="SSF52833">
    <property type="entry name" value="Thioredoxin-like"/>
    <property type="match status" value="1"/>
</dbReference>
<evidence type="ECO:0000313" key="8">
    <source>
        <dbReference type="Proteomes" id="UP000472240"/>
    </source>
</evidence>
<dbReference type="Proteomes" id="UP000472240">
    <property type="component" value="Chromosome 3"/>
</dbReference>
<evidence type="ECO:0000256" key="6">
    <source>
        <dbReference type="RuleBase" id="RU000499"/>
    </source>
</evidence>
<comment type="similarity">
    <text evidence="1 6">Belongs to the glutathione peroxidase family.</text>
</comment>
<dbReference type="Ensembl" id="ENSRFET00010004643.1">
    <property type="protein sequence ID" value="ENSRFEP00010004235.1"/>
    <property type="gene ID" value="ENSRFEG00010002973.1"/>
</dbReference>
<dbReference type="Pfam" id="PF00255">
    <property type="entry name" value="GSHPx"/>
    <property type="match status" value="1"/>
</dbReference>
<proteinExistence type="inferred from homology"/>
<evidence type="ECO:0000256" key="3">
    <source>
        <dbReference type="ARBA" id="ARBA00022559"/>
    </source>
</evidence>
<reference evidence="7" key="4">
    <citation type="submission" date="2025-08" db="UniProtKB">
        <authorList>
            <consortium name="Ensembl"/>
        </authorList>
    </citation>
    <scope>IDENTIFICATION</scope>
</reference>
<evidence type="ECO:0000256" key="1">
    <source>
        <dbReference type="ARBA" id="ARBA00006926"/>
    </source>
</evidence>
<reference evidence="7" key="5">
    <citation type="submission" date="2025-09" db="UniProtKB">
        <authorList>
            <consortium name="Ensembl"/>
        </authorList>
    </citation>
    <scope>IDENTIFICATION</scope>
</reference>
<dbReference type="InterPro" id="IPR036249">
    <property type="entry name" value="Thioredoxin-like_sf"/>
</dbReference>
<reference evidence="8" key="3">
    <citation type="submission" date="2018-12" db="EMBL/GenBank/DDBJ databases">
        <title>G10K-VGP greater horseshoe bat female genome, primary haplotype.</title>
        <authorList>
            <person name="Teeling E."/>
            <person name="Myers G."/>
            <person name="Vernes S."/>
            <person name="Pippel M."/>
            <person name="Winkler S."/>
            <person name="Fedrigo O."/>
            <person name="Rhie A."/>
            <person name="Koren S."/>
            <person name="Phillippy A."/>
            <person name="Lewin H."/>
            <person name="Damas J."/>
            <person name="Howe K."/>
            <person name="Mountcastle J."/>
            <person name="Jarvis E.D."/>
        </authorList>
    </citation>
    <scope>NUCLEOTIDE SEQUENCE [LARGE SCALE GENOMIC DNA]</scope>
</reference>
<sequence length="135" mass="15271">TECTTGEAEAFGVVVLGFPYNHFEKQEQGENSEVLFWAEVSSGFIPSFQFFEKGNVNGEKEQKVSTFLKNSCPPTSDLLTPSSQLFWESIKVHDICWNFEKFLVAPDGIPVMCLFYWDSSIPINPDIYSISNLKV</sequence>
<dbReference type="InParanoid" id="A0A671DTM9"/>
<organism evidence="7 8">
    <name type="scientific">Rhinolophus ferrumequinum</name>
    <name type="common">Greater horseshoe bat</name>
    <dbReference type="NCBI Taxonomy" id="59479"/>
    <lineage>
        <taxon>Eukaryota</taxon>
        <taxon>Metazoa</taxon>
        <taxon>Chordata</taxon>
        <taxon>Craniata</taxon>
        <taxon>Vertebrata</taxon>
        <taxon>Euteleostomi</taxon>
        <taxon>Mammalia</taxon>
        <taxon>Eutheria</taxon>
        <taxon>Laurasiatheria</taxon>
        <taxon>Chiroptera</taxon>
        <taxon>Yinpterochiroptera</taxon>
        <taxon>Rhinolophoidea</taxon>
        <taxon>Rhinolophidae</taxon>
        <taxon>Rhinolophinae</taxon>
        <taxon>Rhinolophus</taxon>
    </lineage>
</organism>
<evidence type="ECO:0000256" key="5">
    <source>
        <dbReference type="ARBA" id="ARBA00023002"/>
    </source>
</evidence>
<keyword evidence="8" id="KW-1185">Reference proteome</keyword>
<accession>A0A671DTM9</accession>
<dbReference type="PANTHER" id="PTHR11592:SF32">
    <property type="entry name" value="GLUTATHIONE PEROXIDASE 3"/>
    <property type="match status" value="1"/>
</dbReference>
<dbReference type="Gene3D" id="3.40.30.10">
    <property type="entry name" value="Glutaredoxin"/>
    <property type="match status" value="1"/>
</dbReference>